<gene>
    <name evidence="1" type="ORF">Tci_053232</name>
</gene>
<accession>A0A6L2N9K8</accession>
<name>A0A6L2N9K8_TANCI</name>
<reference evidence="1" key="1">
    <citation type="journal article" date="2019" name="Sci. Rep.">
        <title>Draft genome of Tanacetum cinerariifolium, the natural source of mosquito coil.</title>
        <authorList>
            <person name="Yamashiro T."/>
            <person name="Shiraishi A."/>
            <person name="Satake H."/>
            <person name="Nakayama K."/>
        </authorList>
    </citation>
    <scope>NUCLEOTIDE SEQUENCE</scope>
</reference>
<comment type="caution">
    <text evidence="1">The sequence shown here is derived from an EMBL/GenBank/DDBJ whole genome shotgun (WGS) entry which is preliminary data.</text>
</comment>
<protein>
    <submittedName>
        <fullName evidence="1">Protein STRUBBELIG-receptor family 2</fullName>
    </submittedName>
</protein>
<dbReference type="AlphaFoldDB" id="A0A6L2N9K8"/>
<sequence>MQISFVEDVGRPSLLALGLFRRVHDNESLDEMVEPALTKTILAKSLSRFADIVSLCIQVEKGFRPPISEILESPTNMIEEYRKMRTPGRLVVAKMIGGGGSGRWT</sequence>
<keyword evidence="1" id="KW-0675">Receptor</keyword>
<evidence type="ECO:0000313" key="1">
    <source>
        <dbReference type="EMBL" id="GEU81254.1"/>
    </source>
</evidence>
<organism evidence="1">
    <name type="scientific">Tanacetum cinerariifolium</name>
    <name type="common">Dalmatian daisy</name>
    <name type="synonym">Chrysanthemum cinerariifolium</name>
    <dbReference type="NCBI Taxonomy" id="118510"/>
    <lineage>
        <taxon>Eukaryota</taxon>
        <taxon>Viridiplantae</taxon>
        <taxon>Streptophyta</taxon>
        <taxon>Embryophyta</taxon>
        <taxon>Tracheophyta</taxon>
        <taxon>Spermatophyta</taxon>
        <taxon>Magnoliopsida</taxon>
        <taxon>eudicotyledons</taxon>
        <taxon>Gunneridae</taxon>
        <taxon>Pentapetalae</taxon>
        <taxon>asterids</taxon>
        <taxon>campanulids</taxon>
        <taxon>Asterales</taxon>
        <taxon>Asteraceae</taxon>
        <taxon>Asteroideae</taxon>
        <taxon>Anthemideae</taxon>
        <taxon>Anthemidinae</taxon>
        <taxon>Tanacetum</taxon>
    </lineage>
</organism>
<proteinExistence type="predicted"/>
<dbReference type="EMBL" id="BKCJ010008242">
    <property type="protein sequence ID" value="GEU81254.1"/>
    <property type="molecule type" value="Genomic_DNA"/>
</dbReference>